<gene>
    <name evidence="2" type="ORF">AOC05_15955</name>
</gene>
<dbReference type="PATRIC" id="fig|656366.3.peg.3446"/>
<dbReference type="RefSeq" id="WP_062008285.1">
    <property type="nucleotide sequence ID" value="NZ_CP012677.1"/>
</dbReference>
<name>A0A0M4QRS9_9MICC</name>
<protein>
    <submittedName>
        <fullName evidence="2">Uncharacterized protein</fullName>
    </submittedName>
</protein>
<dbReference type="OrthoDB" id="3700292at2"/>
<sequence length="310" mass="32699">MESLRWQLFESYGARARIIRAERIQTGGLFGIGATTSYEVTVQVDGGKSPKADPPTRRGTARNRASRGRETLRSGLAHLLADADDGDRAIASTPTLVSTQKPDFDLVLERVSETMGAAPAAGATPATAMEPAPVVEPGDRAVEQGDLAGVPALSGRAGDLVVLVGVRDHPLLTAWTMAQSLPDGAVIRTAGDHRQEGVDHLIIDGNEITKVQALAAIEGKPLLVAFSVGQRRSSNAAILSSVRADQLWLVVDATHKAADTQDWVRQASWFSVPTAVAVLGSTQTTTPETVNELGYPVGWVDGYPATAPLL</sequence>
<evidence type="ECO:0000256" key="1">
    <source>
        <dbReference type="SAM" id="MobiDB-lite"/>
    </source>
</evidence>
<dbReference type="KEGG" id="aaq:AOC05_15955"/>
<accession>A0A0M4QRS9</accession>
<dbReference type="AlphaFoldDB" id="A0A0M4QRS9"/>
<feature type="region of interest" description="Disordered" evidence="1">
    <location>
        <begin position="44"/>
        <end position="69"/>
    </location>
</feature>
<dbReference type="EMBL" id="CP012677">
    <property type="protein sequence ID" value="ALE93466.1"/>
    <property type="molecule type" value="Genomic_DNA"/>
</dbReference>
<dbReference type="Proteomes" id="UP000062833">
    <property type="component" value="Chromosome"/>
</dbReference>
<evidence type="ECO:0000313" key="2">
    <source>
        <dbReference type="EMBL" id="ALE93466.1"/>
    </source>
</evidence>
<reference evidence="3" key="1">
    <citation type="submission" date="2015-09" db="EMBL/GenBank/DDBJ databases">
        <title>Complete genome of Arthrobacter alpinus strain R3.8.</title>
        <authorList>
            <person name="See-Too W.S."/>
            <person name="Chan K.G."/>
        </authorList>
    </citation>
    <scope>NUCLEOTIDE SEQUENCE [LARGE SCALE GENOMIC DNA]</scope>
    <source>
        <strain evidence="3">R3.8</strain>
    </source>
</reference>
<evidence type="ECO:0000313" key="3">
    <source>
        <dbReference type="Proteomes" id="UP000062833"/>
    </source>
</evidence>
<organism evidence="2 3">
    <name type="scientific">Arthrobacter alpinus</name>
    <dbReference type="NCBI Taxonomy" id="656366"/>
    <lineage>
        <taxon>Bacteria</taxon>
        <taxon>Bacillati</taxon>
        <taxon>Actinomycetota</taxon>
        <taxon>Actinomycetes</taxon>
        <taxon>Micrococcales</taxon>
        <taxon>Micrococcaceae</taxon>
        <taxon>Arthrobacter</taxon>
    </lineage>
</organism>
<proteinExistence type="predicted"/>
<keyword evidence="3" id="KW-1185">Reference proteome</keyword>